<dbReference type="InterPro" id="IPR029184">
    <property type="entry name" value="Sas4_dom"/>
</dbReference>
<protein>
    <recommendedName>
        <fullName evidence="2">Something about silencing protein 4 domain-containing protein</fullName>
    </recommendedName>
</protein>
<dbReference type="PANTHER" id="PTHR38422:SF1">
    <property type="entry name" value="SOMETHING ABOUT SILENCING PROTEIN 4"/>
    <property type="match status" value="1"/>
</dbReference>
<evidence type="ECO:0000313" key="3">
    <source>
        <dbReference type="EMBL" id="TDZ33281.1"/>
    </source>
</evidence>
<comment type="caution">
    <text evidence="3">The sequence shown here is derived from an EMBL/GenBank/DDBJ whole genome shotgun (WGS) entry which is preliminary data.</text>
</comment>
<evidence type="ECO:0000256" key="1">
    <source>
        <dbReference type="SAM" id="MobiDB-lite"/>
    </source>
</evidence>
<dbReference type="PANTHER" id="PTHR38422">
    <property type="entry name" value="SOMETHING ABOUT SILENCING PROTEIN 4"/>
    <property type="match status" value="1"/>
</dbReference>
<feature type="region of interest" description="Disordered" evidence="1">
    <location>
        <begin position="1"/>
        <end position="33"/>
    </location>
</feature>
<evidence type="ECO:0000313" key="4">
    <source>
        <dbReference type="Proteomes" id="UP000295083"/>
    </source>
</evidence>
<dbReference type="Proteomes" id="UP000295083">
    <property type="component" value="Unassembled WGS sequence"/>
</dbReference>
<feature type="domain" description="Something about silencing protein 4" evidence="2">
    <location>
        <begin position="351"/>
        <end position="446"/>
    </location>
</feature>
<feature type="region of interest" description="Disordered" evidence="1">
    <location>
        <begin position="197"/>
        <end position="217"/>
    </location>
</feature>
<feature type="region of interest" description="Disordered" evidence="1">
    <location>
        <begin position="580"/>
        <end position="604"/>
    </location>
</feature>
<feature type="region of interest" description="Disordered" evidence="1">
    <location>
        <begin position="108"/>
        <end position="148"/>
    </location>
</feature>
<feature type="region of interest" description="Disordered" evidence="1">
    <location>
        <begin position="448"/>
        <end position="539"/>
    </location>
</feature>
<dbReference type="GO" id="GO:0033255">
    <property type="term" value="C:SAS acetyltransferase complex"/>
    <property type="evidence" value="ECO:0007669"/>
    <property type="project" value="InterPro"/>
</dbReference>
<keyword evidence="4" id="KW-1185">Reference proteome</keyword>
<feature type="compositionally biased region" description="Acidic residues" evidence="1">
    <location>
        <begin position="456"/>
        <end position="483"/>
    </location>
</feature>
<feature type="compositionally biased region" description="Basic residues" evidence="1">
    <location>
        <begin position="592"/>
        <end position="604"/>
    </location>
</feature>
<dbReference type="GO" id="GO:0004402">
    <property type="term" value="F:histone acetyltransferase activity"/>
    <property type="evidence" value="ECO:0007669"/>
    <property type="project" value="TreeGrafter"/>
</dbReference>
<evidence type="ECO:0000259" key="2">
    <source>
        <dbReference type="Pfam" id="PF15460"/>
    </source>
</evidence>
<dbReference type="InterPro" id="IPR038988">
    <property type="entry name" value="Sas4"/>
</dbReference>
<accession>A0A4R8Q4D5</accession>
<reference evidence="3 4" key="1">
    <citation type="submission" date="2018-11" db="EMBL/GenBank/DDBJ databases">
        <title>Genome sequence and assembly of Colletotrichum spinosum.</title>
        <authorList>
            <person name="Gan P."/>
            <person name="Shirasu K."/>
        </authorList>
    </citation>
    <scope>NUCLEOTIDE SEQUENCE [LARGE SCALE GENOMIC DNA]</scope>
    <source>
        <strain evidence="3 4">CBS 515.97</strain>
    </source>
</reference>
<feature type="compositionally biased region" description="Pro residues" evidence="1">
    <location>
        <begin position="120"/>
        <end position="140"/>
    </location>
</feature>
<sequence>MAIQSSPMASVTRSTRRANTESLHASTHPHPIQQAFAAAAANANANTNTVKRAAPQNISGYHQSLAGRTKRQLDAPDIVDFDVQKSKRPRTNFEILLKAAPSSVKSAVANATVTQTPQPTTTPQPTPLTKPQPTPEPTPTPTGTHTPTTNLAQQRVATVHPLSWTNSPPSTDDAPQLTSHQEKVKNGIQHELDRLQPREADTHTKEGGRKLRSQEASRYKSDLSAYFPEYDEVIGNDPKEQRRLAPKHGYGFHAFAPRPTLTDSRAPDLFNIDTPIVILDSNPTRPHWVAWHQYLGGGASDASNNAIVRQSTGFQVPVRGYGDALFDDLVDAQRIDFDFLGISHKRELADDPLPDASFLPSHRRAERLERSIRNTERGRAQHEKDQIARLLDGLQGHDWLRIMGVSGITESRKKKFEPARQHFIKGCQAILERFRQWSLEEKRRKAARDRALAEKAEEEQTTDDDSSSAPDSSEEDDDDDGDISDGGPPGTSDDESSMAKQRRQEARLRAKTLNKGSKRIRLTPQPRPPPKPEPPREFKSFFKKRYERDAALNRHRRAGRKVVAWGHPIPEIPEVDFDLPEEFRDEETLKTQARKRRRDRRGRH</sequence>
<dbReference type="AlphaFoldDB" id="A0A4R8Q4D5"/>
<feature type="compositionally biased region" description="Low complexity" evidence="1">
    <location>
        <begin position="108"/>
        <end position="119"/>
    </location>
</feature>
<proteinExistence type="predicted"/>
<dbReference type="Pfam" id="PF15460">
    <property type="entry name" value="SAS4"/>
    <property type="match status" value="1"/>
</dbReference>
<feature type="compositionally biased region" description="Polar residues" evidence="1">
    <location>
        <begin position="1"/>
        <end position="13"/>
    </location>
</feature>
<feature type="region of interest" description="Disordered" evidence="1">
    <location>
        <begin position="162"/>
        <end position="181"/>
    </location>
</feature>
<organism evidence="3 4">
    <name type="scientific">Colletotrichum spinosum</name>
    <dbReference type="NCBI Taxonomy" id="1347390"/>
    <lineage>
        <taxon>Eukaryota</taxon>
        <taxon>Fungi</taxon>
        <taxon>Dikarya</taxon>
        <taxon>Ascomycota</taxon>
        <taxon>Pezizomycotina</taxon>
        <taxon>Sordariomycetes</taxon>
        <taxon>Hypocreomycetidae</taxon>
        <taxon>Glomerellales</taxon>
        <taxon>Glomerellaceae</taxon>
        <taxon>Colletotrichum</taxon>
        <taxon>Colletotrichum orbiculare species complex</taxon>
    </lineage>
</organism>
<dbReference type="EMBL" id="QAPG01000068">
    <property type="protein sequence ID" value="TDZ33281.1"/>
    <property type="molecule type" value="Genomic_DNA"/>
</dbReference>
<gene>
    <name evidence="3" type="ORF">C8035_v011724</name>
</gene>
<feature type="compositionally biased region" description="Basic residues" evidence="1">
    <location>
        <begin position="509"/>
        <end position="521"/>
    </location>
</feature>
<name>A0A4R8Q4D5_9PEZI</name>